<feature type="region of interest" description="Disordered" evidence="1">
    <location>
        <begin position="93"/>
        <end position="121"/>
    </location>
</feature>
<gene>
    <name evidence="2" type="ORF">SCLCIDRAFT_25711</name>
</gene>
<keyword evidence="3" id="KW-1185">Reference proteome</keyword>
<dbReference type="Proteomes" id="UP000053989">
    <property type="component" value="Unassembled WGS sequence"/>
</dbReference>
<evidence type="ECO:0000313" key="3">
    <source>
        <dbReference type="Proteomes" id="UP000053989"/>
    </source>
</evidence>
<name>A0A0C3DLN7_9AGAM</name>
<reference evidence="3" key="2">
    <citation type="submission" date="2015-01" db="EMBL/GenBank/DDBJ databases">
        <title>Evolutionary Origins and Diversification of the Mycorrhizal Mutualists.</title>
        <authorList>
            <consortium name="DOE Joint Genome Institute"/>
            <consortium name="Mycorrhizal Genomics Consortium"/>
            <person name="Kohler A."/>
            <person name="Kuo A."/>
            <person name="Nagy L.G."/>
            <person name="Floudas D."/>
            <person name="Copeland A."/>
            <person name="Barry K.W."/>
            <person name="Cichocki N."/>
            <person name="Veneault-Fourrey C."/>
            <person name="LaButti K."/>
            <person name="Lindquist E.A."/>
            <person name="Lipzen A."/>
            <person name="Lundell T."/>
            <person name="Morin E."/>
            <person name="Murat C."/>
            <person name="Riley R."/>
            <person name="Ohm R."/>
            <person name="Sun H."/>
            <person name="Tunlid A."/>
            <person name="Henrissat B."/>
            <person name="Grigoriev I.V."/>
            <person name="Hibbett D.S."/>
            <person name="Martin F."/>
        </authorList>
    </citation>
    <scope>NUCLEOTIDE SEQUENCE [LARGE SCALE GENOMIC DNA]</scope>
    <source>
        <strain evidence="3">Foug A</strain>
    </source>
</reference>
<evidence type="ECO:0000256" key="1">
    <source>
        <dbReference type="SAM" id="MobiDB-lite"/>
    </source>
</evidence>
<dbReference type="AlphaFoldDB" id="A0A0C3DLN7"/>
<sequence>MAHEPRRNIEKSGPEFYSVRLSLEEGDEGRRMLVHREQVRAYFPFDAALRRGKDCPPYLPCGYTQFCEAYAHEATTLSRFTTFEQDENGAGHIIVNGRAPTPAEVLGPSTDLRSQEEKEGG</sequence>
<evidence type="ECO:0000313" key="2">
    <source>
        <dbReference type="EMBL" id="KIM61570.1"/>
    </source>
</evidence>
<dbReference type="InParanoid" id="A0A0C3DLN7"/>
<dbReference type="HOGENOM" id="CLU_2039444_0_0_1"/>
<reference evidence="2 3" key="1">
    <citation type="submission" date="2014-04" db="EMBL/GenBank/DDBJ databases">
        <authorList>
            <consortium name="DOE Joint Genome Institute"/>
            <person name="Kuo A."/>
            <person name="Kohler A."/>
            <person name="Nagy L.G."/>
            <person name="Floudas D."/>
            <person name="Copeland A."/>
            <person name="Barry K.W."/>
            <person name="Cichocki N."/>
            <person name="Veneault-Fourrey C."/>
            <person name="LaButti K."/>
            <person name="Lindquist E.A."/>
            <person name="Lipzen A."/>
            <person name="Lundell T."/>
            <person name="Morin E."/>
            <person name="Murat C."/>
            <person name="Sun H."/>
            <person name="Tunlid A."/>
            <person name="Henrissat B."/>
            <person name="Grigoriev I.V."/>
            <person name="Hibbett D.S."/>
            <person name="Martin F."/>
            <person name="Nordberg H.P."/>
            <person name="Cantor M.N."/>
            <person name="Hua S.X."/>
        </authorList>
    </citation>
    <scope>NUCLEOTIDE SEQUENCE [LARGE SCALE GENOMIC DNA]</scope>
    <source>
        <strain evidence="2 3">Foug A</strain>
    </source>
</reference>
<dbReference type="EMBL" id="KN822050">
    <property type="protein sequence ID" value="KIM61570.1"/>
    <property type="molecule type" value="Genomic_DNA"/>
</dbReference>
<dbReference type="OrthoDB" id="2702471at2759"/>
<proteinExistence type="predicted"/>
<accession>A0A0C3DLN7</accession>
<organism evidence="2 3">
    <name type="scientific">Scleroderma citrinum Foug A</name>
    <dbReference type="NCBI Taxonomy" id="1036808"/>
    <lineage>
        <taxon>Eukaryota</taxon>
        <taxon>Fungi</taxon>
        <taxon>Dikarya</taxon>
        <taxon>Basidiomycota</taxon>
        <taxon>Agaricomycotina</taxon>
        <taxon>Agaricomycetes</taxon>
        <taxon>Agaricomycetidae</taxon>
        <taxon>Boletales</taxon>
        <taxon>Sclerodermatineae</taxon>
        <taxon>Sclerodermataceae</taxon>
        <taxon>Scleroderma</taxon>
    </lineage>
</organism>
<protein>
    <submittedName>
        <fullName evidence="2">Uncharacterized protein</fullName>
    </submittedName>
</protein>